<accession>A0A7W2TVS6</accession>
<dbReference type="SUPFAM" id="SSF55068">
    <property type="entry name" value="Peptide methionine sulfoxide reductase"/>
    <property type="match status" value="1"/>
</dbReference>
<reference evidence="9 10" key="1">
    <citation type="submission" date="2020-07" db="EMBL/GenBank/DDBJ databases">
        <title>Halieaceae bacterium, F7430, whole genome shotgun sequencing project.</title>
        <authorList>
            <person name="Jiang S."/>
            <person name="Liu Z.W."/>
            <person name="Du Z.J."/>
        </authorList>
    </citation>
    <scope>NUCLEOTIDE SEQUENCE [LARGE SCALE GENOMIC DNA]</scope>
    <source>
        <strain evidence="9 10">F7430</strain>
    </source>
</reference>
<dbReference type="NCBIfam" id="NF004036">
    <property type="entry name" value="PRK05508.1"/>
    <property type="match status" value="1"/>
</dbReference>
<sequence length="300" mass="34044">MATIVMRPQMSSNDWNDLSPEEHYVIVEKGTEAPFTGKYNDYFEGGLYVCKRCQAPLYRSEHKFPSHCGWPSFDDEIAGAIKREPDADGRRTEILCANCDGHLGHVFEGEMLTANNIRHCVNSLSMDFVSHEEQLATAGKTLQKAYFAGGCFWGVEHLMRQQEGVQDVVSGFMGGHTENPTYREVCEQPTGHLEAVEVSYDPSIVSFETLTKLFFEIHDPTQVNGQGPDIGPQYASAIFVRDDSERQNAEQLIEVLRQKGLHVATRILPASRFWKAEEYHQNYYAKTGKTPYCHVYTKRF</sequence>
<keyword evidence="1 7" id="KW-0560">Oxidoreductase</keyword>
<comment type="catalytic activity">
    <reaction evidence="5">
        <text>L-methionyl-[protein] + [thioredoxin]-disulfide + H2O = L-methionyl-(R)-S-oxide-[protein] + [thioredoxin]-dithiol</text>
        <dbReference type="Rhea" id="RHEA:24164"/>
        <dbReference type="Rhea" id="RHEA-COMP:10698"/>
        <dbReference type="Rhea" id="RHEA-COMP:10700"/>
        <dbReference type="Rhea" id="RHEA-COMP:12313"/>
        <dbReference type="Rhea" id="RHEA-COMP:12314"/>
        <dbReference type="ChEBI" id="CHEBI:15377"/>
        <dbReference type="ChEBI" id="CHEBI:16044"/>
        <dbReference type="ChEBI" id="CHEBI:29950"/>
        <dbReference type="ChEBI" id="CHEBI:45764"/>
        <dbReference type="ChEBI" id="CHEBI:50058"/>
        <dbReference type="EC" id="1.8.4.12"/>
    </reaction>
</comment>
<evidence type="ECO:0000259" key="8">
    <source>
        <dbReference type="PROSITE" id="PS51790"/>
    </source>
</evidence>
<evidence type="ECO:0000313" key="10">
    <source>
        <dbReference type="Proteomes" id="UP000539350"/>
    </source>
</evidence>
<dbReference type="NCBIfam" id="TIGR00357">
    <property type="entry name" value="peptide-methionine (R)-S-oxide reductase MsrB"/>
    <property type="match status" value="1"/>
</dbReference>
<comment type="caution">
    <text evidence="9">The sequence shown here is derived from an EMBL/GenBank/DDBJ whole genome shotgun (WGS) entry which is preliminary data.</text>
</comment>
<keyword evidence="10" id="KW-1185">Reference proteome</keyword>
<evidence type="ECO:0000256" key="7">
    <source>
        <dbReference type="HAMAP-Rule" id="MF_01401"/>
    </source>
</evidence>
<dbReference type="EMBL" id="JACFXU010000013">
    <property type="protein sequence ID" value="MBA6412825.1"/>
    <property type="molecule type" value="Genomic_DNA"/>
</dbReference>
<dbReference type="Gene3D" id="3.30.1060.10">
    <property type="entry name" value="Peptide methionine sulphoxide reductase MsrA"/>
    <property type="match status" value="1"/>
</dbReference>
<dbReference type="PANTHER" id="PTHR43774">
    <property type="entry name" value="PEPTIDE METHIONINE SULFOXIDE REDUCTASE"/>
    <property type="match status" value="1"/>
</dbReference>
<dbReference type="Proteomes" id="UP000539350">
    <property type="component" value="Unassembled WGS sequence"/>
</dbReference>
<evidence type="ECO:0000256" key="4">
    <source>
        <dbReference type="ARBA" id="ARBA00047806"/>
    </source>
</evidence>
<comment type="function">
    <text evidence="3 7">Has an important function as a repair enzyme for proteins that have been inactivated by oxidation. Catalyzes the reversible oxidation-reduction of methionine sulfoxide in proteins to methionine.</text>
</comment>
<protein>
    <recommendedName>
        <fullName evidence="7">Peptide methionine sulfoxide reductase MsrA</fullName>
        <shortName evidence="7">Protein-methionine-S-oxide reductase</shortName>
        <ecNumber evidence="7">1.8.4.11</ecNumber>
    </recommendedName>
    <alternativeName>
        <fullName evidence="7">Peptide-methionine (S)-S-oxide reductase</fullName>
        <shortName evidence="7">Peptide Met(O) reductase</shortName>
    </alternativeName>
</protein>
<dbReference type="InterPro" id="IPR036509">
    <property type="entry name" value="Met_Sox_Rdtase_MsrA_sf"/>
</dbReference>
<organism evidence="9 10">
    <name type="scientific">Sediminihaliea albiluteola</name>
    <dbReference type="NCBI Taxonomy" id="2758564"/>
    <lineage>
        <taxon>Bacteria</taxon>
        <taxon>Pseudomonadati</taxon>
        <taxon>Pseudomonadota</taxon>
        <taxon>Gammaproteobacteria</taxon>
        <taxon>Cellvibrionales</taxon>
        <taxon>Halieaceae</taxon>
        <taxon>Sediminihaliea</taxon>
    </lineage>
</organism>
<dbReference type="Pfam" id="PF01625">
    <property type="entry name" value="PMSR"/>
    <property type="match status" value="1"/>
</dbReference>
<keyword evidence="2" id="KW-0511">Multifunctional enzyme</keyword>
<dbReference type="GO" id="GO:0033743">
    <property type="term" value="F:peptide-methionine (R)-S-oxide reductase activity"/>
    <property type="evidence" value="ECO:0007669"/>
    <property type="project" value="UniProtKB-EC"/>
</dbReference>
<proteinExistence type="inferred from homology"/>
<dbReference type="InterPro" id="IPR002569">
    <property type="entry name" value="Met_Sox_Rdtase_MsrA_dom"/>
</dbReference>
<comment type="catalytic activity">
    <reaction evidence="4 7">
        <text>L-methionyl-[protein] + [thioredoxin]-disulfide + H2O = L-methionyl-(S)-S-oxide-[protein] + [thioredoxin]-dithiol</text>
        <dbReference type="Rhea" id="RHEA:14217"/>
        <dbReference type="Rhea" id="RHEA-COMP:10698"/>
        <dbReference type="Rhea" id="RHEA-COMP:10700"/>
        <dbReference type="Rhea" id="RHEA-COMP:12313"/>
        <dbReference type="Rhea" id="RHEA-COMP:12315"/>
        <dbReference type="ChEBI" id="CHEBI:15377"/>
        <dbReference type="ChEBI" id="CHEBI:16044"/>
        <dbReference type="ChEBI" id="CHEBI:29950"/>
        <dbReference type="ChEBI" id="CHEBI:44120"/>
        <dbReference type="ChEBI" id="CHEBI:50058"/>
        <dbReference type="EC" id="1.8.4.11"/>
    </reaction>
</comment>
<dbReference type="Pfam" id="PF01641">
    <property type="entry name" value="SelR"/>
    <property type="match status" value="1"/>
</dbReference>
<dbReference type="AlphaFoldDB" id="A0A7W2TVS6"/>
<dbReference type="InterPro" id="IPR011057">
    <property type="entry name" value="Mss4-like_sf"/>
</dbReference>
<dbReference type="InterPro" id="IPR002579">
    <property type="entry name" value="Met_Sox_Rdtase_MsrB_dom"/>
</dbReference>
<comment type="similarity">
    <text evidence="7">Belongs to the MsrA Met sulfoxide reductase family.</text>
</comment>
<evidence type="ECO:0000313" key="9">
    <source>
        <dbReference type="EMBL" id="MBA6412825.1"/>
    </source>
</evidence>
<dbReference type="HAMAP" id="MF_01401">
    <property type="entry name" value="MsrA"/>
    <property type="match status" value="1"/>
</dbReference>
<evidence type="ECO:0000256" key="3">
    <source>
        <dbReference type="ARBA" id="ARBA00024679"/>
    </source>
</evidence>
<dbReference type="Gene3D" id="2.170.150.20">
    <property type="entry name" value="Peptide methionine sulfoxide reductase"/>
    <property type="match status" value="1"/>
</dbReference>
<feature type="active site" evidence="7">
    <location>
        <position position="151"/>
    </location>
</feature>
<evidence type="ECO:0000256" key="5">
    <source>
        <dbReference type="ARBA" id="ARBA00048488"/>
    </source>
</evidence>
<gene>
    <name evidence="7" type="primary">msrA</name>
    <name evidence="9" type="ORF">H2508_06815</name>
</gene>
<evidence type="ECO:0000256" key="2">
    <source>
        <dbReference type="ARBA" id="ARBA00023268"/>
    </source>
</evidence>
<name>A0A7W2TVS6_9GAMM</name>
<dbReference type="NCBIfam" id="TIGR00401">
    <property type="entry name" value="msrA"/>
    <property type="match status" value="1"/>
</dbReference>
<dbReference type="GO" id="GO:0008113">
    <property type="term" value="F:peptide-methionine (S)-S-oxide reductase activity"/>
    <property type="evidence" value="ECO:0007669"/>
    <property type="project" value="UniProtKB-UniRule"/>
</dbReference>
<evidence type="ECO:0000256" key="1">
    <source>
        <dbReference type="ARBA" id="ARBA00023002"/>
    </source>
</evidence>
<dbReference type="NCBIfam" id="NF004042">
    <property type="entry name" value="PRK05550.1"/>
    <property type="match status" value="1"/>
</dbReference>
<dbReference type="PANTHER" id="PTHR43774:SF1">
    <property type="entry name" value="PEPTIDE METHIONINE SULFOXIDE REDUCTASE MSRA 2"/>
    <property type="match status" value="1"/>
</dbReference>
<feature type="domain" description="MsrB" evidence="8">
    <location>
        <begin position="11"/>
        <end position="131"/>
    </location>
</feature>
<comment type="catalytic activity">
    <reaction evidence="6 7">
        <text>[thioredoxin]-disulfide + L-methionine + H2O = L-methionine (S)-S-oxide + [thioredoxin]-dithiol</text>
        <dbReference type="Rhea" id="RHEA:19993"/>
        <dbReference type="Rhea" id="RHEA-COMP:10698"/>
        <dbReference type="Rhea" id="RHEA-COMP:10700"/>
        <dbReference type="ChEBI" id="CHEBI:15377"/>
        <dbReference type="ChEBI" id="CHEBI:29950"/>
        <dbReference type="ChEBI" id="CHEBI:50058"/>
        <dbReference type="ChEBI" id="CHEBI:57844"/>
        <dbReference type="ChEBI" id="CHEBI:58772"/>
        <dbReference type="EC" id="1.8.4.11"/>
    </reaction>
</comment>
<dbReference type="PROSITE" id="PS51790">
    <property type="entry name" value="MSRB"/>
    <property type="match status" value="1"/>
</dbReference>
<dbReference type="EC" id="1.8.4.11" evidence="7"/>
<dbReference type="SUPFAM" id="SSF51316">
    <property type="entry name" value="Mss4-like"/>
    <property type="match status" value="1"/>
</dbReference>
<evidence type="ECO:0000256" key="6">
    <source>
        <dbReference type="ARBA" id="ARBA00048782"/>
    </source>
</evidence>